<gene>
    <name evidence="3" type="ORF">IAG44_27825</name>
</gene>
<dbReference type="Proteomes" id="UP000516052">
    <property type="component" value="Chromosome"/>
</dbReference>
<keyword evidence="1" id="KW-0479">Metal-binding</keyword>
<dbReference type="RefSeq" id="WP_187749813.1">
    <property type="nucleotide sequence ID" value="NZ_CP060828.1"/>
</dbReference>
<sequence>MSSQLSFVARRRTASPALVVVAHGSRDPRALRTVGALLERVRALRPGLPVHLGHIELNEPLLTDTLAGLEGEDVVLVPLLLGRGYHIKRDIPEMAAATHPHARVAGALGPHPLLVDTLVSRLDEAGWPSRATDAERRETAVVLAAAGSRDPDNAADTNRTAHLLSARLGVPVVPAYASTAEPAVPRAITDLTARGYTRIAVASYFTAPGRFATESAQAAPWLVSAPLGTHDAMARLLLHRYDENTAANGNSNAA</sequence>
<dbReference type="KEGG" id="sroi:IAG44_27825"/>
<dbReference type="PANTHER" id="PTHR33542">
    <property type="entry name" value="SIROHYDROCHLORIN FERROCHELATASE, CHLOROPLASTIC"/>
    <property type="match status" value="1"/>
</dbReference>
<dbReference type="GO" id="GO:0016829">
    <property type="term" value="F:lyase activity"/>
    <property type="evidence" value="ECO:0007669"/>
    <property type="project" value="UniProtKB-KW"/>
</dbReference>
<dbReference type="Pfam" id="PF01903">
    <property type="entry name" value="CbiX"/>
    <property type="match status" value="2"/>
</dbReference>
<dbReference type="InterPro" id="IPR050963">
    <property type="entry name" value="Sirohydro_Cobaltochel/CbiX"/>
</dbReference>
<accession>A0A7H0IJA0</accession>
<dbReference type="PANTHER" id="PTHR33542:SF5">
    <property type="entry name" value="FERROCHELATASE CHE1"/>
    <property type="match status" value="1"/>
</dbReference>
<dbReference type="CDD" id="cd03416">
    <property type="entry name" value="CbiX_SirB_N"/>
    <property type="match status" value="1"/>
</dbReference>
<evidence type="ECO:0000313" key="4">
    <source>
        <dbReference type="Proteomes" id="UP000516052"/>
    </source>
</evidence>
<keyword evidence="4" id="KW-1185">Reference proteome</keyword>
<dbReference type="SUPFAM" id="SSF53800">
    <property type="entry name" value="Chelatase"/>
    <property type="match status" value="1"/>
</dbReference>
<evidence type="ECO:0000256" key="1">
    <source>
        <dbReference type="ARBA" id="ARBA00022723"/>
    </source>
</evidence>
<proteinExistence type="predicted"/>
<dbReference type="AlphaFoldDB" id="A0A7H0IJA0"/>
<name>A0A7H0IJA0_9ACTN</name>
<evidence type="ECO:0000256" key="2">
    <source>
        <dbReference type="ARBA" id="ARBA00023239"/>
    </source>
</evidence>
<dbReference type="InterPro" id="IPR002762">
    <property type="entry name" value="CbiX-like"/>
</dbReference>
<dbReference type="EMBL" id="CP060828">
    <property type="protein sequence ID" value="QNP72866.1"/>
    <property type="molecule type" value="Genomic_DNA"/>
</dbReference>
<dbReference type="Gene3D" id="3.40.50.1400">
    <property type="match status" value="2"/>
</dbReference>
<evidence type="ECO:0000313" key="3">
    <source>
        <dbReference type="EMBL" id="QNP72866.1"/>
    </source>
</evidence>
<protein>
    <submittedName>
        <fullName evidence="3">Sirohydrochlorin chelatase</fullName>
    </submittedName>
</protein>
<dbReference type="CDD" id="cd03414">
    <property type="entry name" value="CbiX_SirB_C"/>
    <property type="match status" value="1"/>
</dbReference>
<reference evidence="3 4" key="1">
    <citation type="submission" date="2020-08" db="EMBL/GenBank/DDBJ databases">
        <title>A novel species.</title>
        <authorList>
            <person name="Gao J."/>
        </authorList>
    </citation>
    <scope>NUCLEOTIDE SEQUENCE [LARGE SCALE GENOMIC DNA]</scope>
    <source>
        <strain evidence="3 4">CRXT-G-22</strain>
    </source>
</reference>
<dbReference type="GO" id="GO:0046872">
    <property type="term" value="F:metal ion binding"/>
    <property type="evidence" value="ECO:0007669"/>
    <property type="project" value="UniProtKB-KW"/>
</dbReference>
<keyword evidence="2" id="KW-0456">Lyase</keyword>
<organism evidence="3 4">
    <name type="scientific">Streptomyces roseirectus</name>
    <dbReference type="NCBI Taxonomy" id="2768066"/>
    <lineage>
        <taxon>Bacteria</taxon>
        <taxon>Bacillati</taxon>
        <taxon>Actinomycetota</taxon>
        <taxon>Actinomycetes</taxon>
        <taxon>Kitasatosporales</taxon>
        <taxon>Streptomycetaceae</taxon>
        <taxon>Streptomyces</taxon>
    </lineage>
</organism>